<feature type="region of interest" description="Disordered" evidence="1">
    <location>
        <begin position="612"/>
        <end position="643"/>
    </location>
</feature>
<feature type="region of interest" description="Disordered" evidence="1">
    <location>
        <begin position="659"/>
        <end position="740"/>
    </location>
</feature>
<feature type="compositionally biased region" description="Polar residues" evidence="1">
    <location>
        <begin position="710"/>
        <end position="724"/>
    </location>
</feature>
<evidence type="ECO:0000259" key="3">
    <source>
        <dbReference type="PROSITE" id="PS50948"/>
    </source>
</evidence>
<keyword evidence="2" id="KW-0732">Signal</keyword>
<feature type="region of interest" description="Disordered" evidence="1">
    <location>
        <begin position="132"/>
        <end position="155"/>
    </location>
</feature>
<evidence type="ECO:0000313" key="5">
    <source>
        <dbReference type="Proteomes" id="UP000024404"/>
    </source>
</evidence>
<feature type="compositionally biased region" description="Low complexity" evidence="1">
    <location>
        <begin position="141"/>
        <end position="155"/>
    </location>
</feature>
<feature type="domain" description="Apple" evidence="3">
    <location>
        <begin position="1552"/>
        <end position="1640"/>
    </location>
</feature>
<feature type="compositionally biased region" description="Polar residues" evidence="1">
    <location>
        <begin position="661"/>
        <end position="686"/>
    </location>
</feature>
<feature type="chain" id="PRO_5035944015" description="Apple domain-containing protein" evidence="2">
    <location>
        <begin position="21"/>
        <end position="1729"/>
    </location>
</feature>
<dbReference type="PROSITE" id="PS50948">
    <property type="entry name" value="PAN"/>
    <property type="match status" value="3"/>
</dbReference>
<feature type="compositionally biased region" description="Polar residues" evidence="1">
    <location>
        <begin position="316"/>
        <end position="326"/>
    </location>
</feature>
<evidence type="ECO:0000256" key="1">
    <source>
        <dbReference type="SAM" id="MobiDB-lite"/>
    </source>
</evidence>
<evidence type="ECO:0000313" key="4">
    <source>
        <dbReference type="EnsemblMetazoa" id="OVOC10654.1"/>
    </source>
</evidence>
<dbReference type="PANTHER" id="PTHR21583:SF8">
    <property type="entry name" value="PROTEIN ELYS"/>
    <property type="match status" value="1"/>
</dbReference>
<keyword evidence="5" id="KW-1185">Reference proteome</keyword>
<organism evidence="4 5">
    <name type="scientific">Onchocerca volvulus</name>
    <dbReference type="NCBI Taxonomy" id="6282"/>
    <lineage>
        <taxon>Eukaryota</taxon>
        <taxon>Metazoa</taxon>
        <taxon>Ecdysozoa</taxon>
        <taxon>Nematoda</taxon>
        <taxon>Chromadorea</taxon>
        <taxon>Rhabditida</taxon>
        <taxon>Spirurina</taxon>
        <taxon>Spiruromorpha</taxon>
        <taxon>Filarioidea</taxon>
        <taxon>Onchocercidae</taxon>
        <taxon>Onchocerca</taxon>
    </lineage>
</organism>
<dbReference type="Proteomes" id="UP000024404">
    <property type="component" value="Unassembled WGS sequence"/>
</dbReference>
<feature type="signal peptide" evidence="2">
    <location>
        <begin position="1"/>
        <end position="20"/>
    </location>
</feature>
<proteinExistence type="predicted"/>
<dbReference type="InterPro" id="IPR003609">
    <property type="entry name" value="Pan_app"/>
</dbReference>
<dbReference type="AlphaFoldDB" id="A0A8R1XKZ2"/>
<dbReference type="EnsemblMetazoa" id="OVOC10654.1">
    <property type="protein sequence ID" value="OVOC10654.1"/>
    <property type="gene ID" value="WBGene00247463"/>
</dbReference>
<feature type="domain" description="Apple" evidence="3">
    <location>
        <begin position="180"/>
        <end position="260"/>
    </location>
</feature>
<dbReference type="SMART" id="SM00473">
    <property type="entry name" value="PAN_AP"/>
    <property type="match status" value="3"/>
</dbReference>
<protein>
    <recommendedName>
        <fullName evidence="3">Apple domain-containing protein</fullName>
    </recommendedName>
</protein>
<reference evidence="5" key="1">
    <citation type="submission" date="2013-10" db="EMBL/GenBank/DDBJ databases">
        <title>Genome sequencing of Onchocerca volvulus.</title>
        <authorList>
            <person name="Cotton J."/>
            <person name="Tsai J."/>
            <person name="Stanley E."/>
            <person name="Tracey A."/>
            <person name="Holroyd N."/>
            <person name="Lustigman S."/>
            <person name="Berriman M."/>
        </authorList>
    </citation>
    <scope>NUCLEOTIDE SEQUENCE</scope>
</reference>
<dbReference type="EMBL" id="CMVM020000345">
    <property type="status" value="NOT_ANNOTATED_CDS"/>
    <property type="molecule type" value="Genomic_DNA"/>
</dbReference>
<dbReference type="InterPro" id="IPR052620">
    <property type="entry name" value="ELYS/MEL-28_NucAsmblyFactor"/>
</dbReference>
<feature type="compositionally biased region" description="Polar residues" evidence="1">
    <location>
        <begin position="612"/>
        <end position="640"/>
    </location>
</feature>
<feature type="compositionally biased region" description="Basic and acidic residues" evidence="1">
    <location>
        <begin position="963"/>
        <end position="975"/>
    </location>
</feature>
<feature type="region of interest" description="Disordered" evidence="1">
    <location>
        <begin position="315"/>
        <end position="346"/>
    </location>
</feature>
<sequence>MIRKVLFNVATLCLIIVISAAPNQSQKPKCPDDHLMVYINVTESDREKHHITRTSANSLLECTQKCFNDSRCFSLKYRQQDELSCLLTDFASSSCPEITLLPVNEIKYDIHTLITIDCIKCELGKPKNFLRSSEMDDNDETSSVSEQSSTDTSQSLQSTLQNTITSISDISVCDPSLMKCDEDIWFIAEKPINSEHFDSLQEIFITNSIQECAKKCFDNCCKMAIYSSIDNKCQFIMEGINETDKENCDAKPFSYFVNQHNEYNRTKITCVTCGSPLRSDRRLLKTPEKNFVDTEKSIQANEKLENVKAEKPSELVETSTVSISEQSMTASTSDTSSSPENKESVFQLPRLDPRYMEMTCVVVFEVNPEANLADFQAQDSVKVKRADHCAYLCFRDACTAAVFTPPTAPGNKGTCERRFDTSEKCNSTLRRDYYYKTNKPVYLQCFRCLPKKPQTKPPFEETTLQPEMSRVTSEAKFITETEESAESVETTLVPSMELTTVKTDSKETEKSVGITVFDTTNGNTGTSVGAEEGTDEVAQETTQTLETLLAMTETEASATLILTDTSNTEMTTSGSTIWSTINDEMFKNNSSSDETEFGVSDSPTTVVSAQSIWEHQSTESRIQTLESDQTTGENQKSTPATAEELGVLRMSTIEAEVGHGTLSSGSQSKMEFNGTESVTTDSTPNETGKPITIPSTVEVETMESEIPSKVVQTDSSTKAASSNSGREDEDTFSKGKKNGSLSNDVDEAFQMKHYLQGCIVTFQAEPYSKRPAESSTGVQVTITAQTAEVCAGRCYQDGCTGAKYDPSSKECVLGFGGKHFCNNGPEHFFYKANETVWIHCTGCKIHKPGDEGINIMIQSSKTKATKKTDLEETLMSRTVTLTSTETVETVVQKVESTKLNEILQTKSDLTSKKSSFGTPKIERSTEDAIERLINEISTSLVGETSTETAKVSTTGKEITVESTMEKKEKISKEESSADDISTSTVAGKIAESERKKEITAAPFQATFPGHDCTILFQVKPVDIHSKELTSKFISINETSTVKQCAKRCFMDGCVGAKFDPVKQECLLTFGDHHQCDENEQTHQSLETTEALWIHCISCKKEFTETTLGLLAQDTTTLPASKPVEVEEKFLATTGQAMELEFNTKSKESTVAGEEFGITPTTVVVKEQETSRSSTLQSIVGSSAEISESTTASHVIEGEQKDQKEAIVTFQEEGEPTTISAKVTIIPVSGNEVTLPSEVGTFEGQKFTEVRENDIVGAVADIIANIPSNVPKTKPDMGVMKNVEETNSMQEESFTETIESVSSSVAPEIAITESHIKETSETDVISLVAEESASTESSIEMIQLKHPSAKKILSNILNEPIRTAISVAEEASTSMNGQGTMEVTSRILSKTSEEGDSPDEAESVSNIEQSFVQENVDDIMGKVVQSTLEENISVTNIKSEVTDETDGGKAIQVVTEASNVADILVKQGDMTTEPPVQAVSDLISVLSQNSKIEEVIRKKENDAFVVNDFAVTKNADDQITNDIVVSDTQRDSVGNPFLNNAKINPFKGEIAECPGRIEFEILEVEDLSQLNVTNEILVESPAACAMKCYETANCTLAAYKPSQNDESTAVCLLTNDSAVCLSQKESVPQHKTDVSPLIISCLKCTKCNYTISAVTELTKIHQPQIVEPALSIGQCAEICSKHSCTISQYDHKSNLCSLTSVKGQAECPLEIPFVVNSDEAVLLECVRCLA</sequence>
<feature type="domain" description="Apple" evidence="3">
    <location>
        <begin position="30"/>
        <end position="113"/>
    </location>
</feature>
<dbReference type="PANTHER" id="PTHR21583">
    <property type="entry name" value="ELYS PROTEIN"/>
    <property type="match status" value="1"/>
</dbReference>
<feature type="compositionally biased region" description="Low complexity" evidence="1">
    <location>
        <begin position="327"/>
        <end position="338"/>
    </location>
</feature>
<accession>A0A8R1XKZ2</accession>
<evidence type="ECO:0000256" key="2">
    <source>
        <dbReference type="SAM" id="SignalP"/>
    </source>
</evidence>
<feature type="region of interest" description="Disordered" evidence="1">
    <location>
        <begin position="962"/>
        <end position="988"/>
    </location>
</feature>
<name>A0A8R1XKZ2_ONCVO</name>
<reference evidence="4" key="2">
    <citation type="submission" date="2022-06" db="UniProtKB">
        <authorList>
            <consortium name="EnsemblMetazoa"/>
        </authorList>
    </citation>
    <scope>IDENTIFICATION</scope>
</reference>